<organism evidence="1">
    <name type="scientific">Chryseobacterium sp. B5</name>
    <dbReference type="NCBI Taxonomy" id="2050562"/>
    <lineage>
        <taxon>Bacteria</taxon>
        <taxon>Pseudomonadati</taxon>
        <taxon>Bacteroidota</taxon>
        <taxon>Flavobacteriia</taxon>
        <taxon>Flavobacteriales</taxon>
        <taxon>Weeksellaceae</taxon>
        <taxon>Chryseobacterium group</taxon>
        <taxon>Chryseobacterium</taxon>
    </lineage>
</organism>
<accession>A0A2G7SY81</accession>
<dbReference type="Pfam" id="PF05521">
    <property type="entry name" value="Phage_HCP"/>
    <property type="match status" value="1"/>
</dbReference>
<proteinExistence type="predicted"/>
<dbReference type="Gene3D" id="2.40.10.270">
    <property type="entry name" value="Bacteriophage SPP1 head-tail adaptor protein"/>
    <property type="match status" value="1"/>
</dbReference>
<dbReference type="InterPro" id="IPR038666">
    <property type="entry name" value="SSP1_head-tail_sf"/>
</dbReference>
<sequence>MQAGTLRDRIHIQRKTGGTDEWGTPLPEGWENISTGRIAADVKHKSGLGTIKADAEVSIVRASIRIRRRAGLDAGMRVLFDANVYELKAVLPGPTREYIDLVCELIQGKS</sequence>
<dbReference type="AlphaFoldDB" id="A0A2G7SY81"/>
<comment type="caution">
    <text evidence="1">The sequence shown here is derived from an EMBL/GenBank/DDBJ whole genome shotgun (WGS) entry which is preliminary data.</text>
</comment>
<gene>
    <name evidence="1" type="ORF">CTI11_25445</name>
</gene>
<dbReference type="InterPro" id="IPR008767">
    <property type="entry name" value="Phage_SPP1_head-tail_adaptor"/>
</dbReference>
<reference evidence="1" key="1">
    <citation type="submission" date="2017-10" db="EMBL/GenBank/DDBJ databases">
        <title>Chryseobacterium sp. B5 is a hydrocarbonoclastic and plant growth promoting bacterium.</title>
        <authorList>
            <person name="Thijs S."/>
            <person name="Gkorezis P."/>
            <person name="Van Hamme J."/>
        </authorList>
    </citation>
    <scope>NUCLEOTIDE SEQUENCE</scope>
    <source>
        <strain evidence="1">B5</strain>
    </source>
</reference>
<dbReference type="EMBL" id="PEKC01000165">
    <property type="protein sequence ID" value="PII32640.1"/>
    <property type="molecule type" value="Genomic_DNA"/>
</dbReference>
<evidence type="ECO:0000313" key="1">
    <source>
        <dbReference type="EMBL" id="PII32640.1"/>
    </source>
</evidence>
<name>A0A2G7SY81_9FLAO</name>
<dbReference type="NCBIfam" id="TIGR01563">
    <property type="entry name" value="gp16_SPP1"/>
    <property type="match status" value="1"/>
</dbReference>
<protein>
    <submittedName>
        <fullName evidence="1">Phage head-tail joining protein</fullName>
    </submittedName>
</protein>